<keyword evidence="4" id="KW-1185">Reference proteome</keyword>
<keyword evidence="3" id="KW-0418">Kinase</keyword>
<evidence type="ECO:0000256" key="1">
    <source>
        <dbReference type="SAM" id="MobiDB-lite"/>
    </source>
</evidence>
<dbReference type="SUPFAM" id="SSF56112">
    <property type="entry name" value="Protein kinase-like (PK-like)"/>
    <property type="match status" value="1"/>
</dbReference>
<dbReference type="PANTHER" id="PTHR44167:SF24">
    <property type="entry name" value="SERINE_THREONINE-PROTEIN KINASE CHK2"/>
    <property type="match status" value="1"/>
</dbReference>
<evidence type="ECO:0000313" key="4">
    <source>
        <dbReference type="Proteomes" id="UP000799753"/>
    </source>
</evidence>
<accession>A0A6A6RJC6</accession>
<dbReference type="OrthoDB" id="10252171at2759"/>
<organism evidence="3 4">
    <name type="scientific">Massarina eburnea CBS 473.64</name>
    <dbReference type="NCBI Taxonomy" id="1395130"/>
    <lineage>
        <taxon>Eukaryota</taxon>
        <taxon>Fungi</taxon>
        <taxon>Dikarya</taxon>
        <taxon>Ascomycota</taxon>
        <taxon>Pezizomycotina</taxon>
        <taxon>Dothideomycetes</taxon>
        <taxon>Pleosporomycetidae</taxon>
        <taxon>Pleosporales</taxon>
        <taxon>Massarineae</taxon>
        <taxon>Massarinaceae</taxon>
        <taxon>Massarina</taxon>
    </lineage>
</organism>
<dbReference type="GO" id="GO:0005524">
    <property type="term" value="F:ATP binding"/>
    <property type="evidence" value="ECO:0007669"/>
    <property type="project" value="InterPro"/>
</dbReference>
<dbReference type="AlphaFoldDB" id="A0A6A6RJC6"/>
<evidence type="ECO:0000259" key="2">
    <source>
        <dbReference type="PROSITE" id="PS50011"/>
    </source>
</evidence>
<dbReference type="Proteomes" id="UP000799753">
    <property type="component" value="Unassembled WGS sequence"/>
</dbReference>
<dbReference type="Pfam" id="PF00069">
    <property type="entry name" value="Pkinase"/>
    <property type="match status" value="1"/>
</dbReference>
<sequence>MSSCYDPDLLPDSKYLNTELHGGITRHISIETVGIGGDLRRITRTQEWKRVGEIQGEGAYGMVWKEKLVGVKGNENYRAVKMIHKHIGNVSVDFRRELEAIAKFSQPKFKYHFVESLGWFETKDIVFVAFEYFERGNLENYLSNVGKMPEEEVCMISYQILQGVDELHDNGFAHCDLKPSNIFIRRTKDHELGWLVKIGEFGISMRAEEGMTTLPSFKGTGSTGSFLAPELLAKRGILLPDADVVTRLLGKNKEFTFLVDIWAVGHIIYRAVSGKVPFLKDLVAYVNEKAEFPREELKEMQVSQKGIGVIEQLMKPFPADRLTAAKALEHPWFEEFRDSSSIWSGSFESVNSRYEMPTHLIPVADAGAGAGASGGSSSSSAEPWTDLDDTSE</sequence>
<evidence type="ECO:0000313" key="3">
    <source>
        <dbReference type="EMBL" id="KAF2635382.1"/>
    </source>
</evidence>
<dbReference type="GO" id="GO:0004672">
    <property type="term" value="F:protein kinase activity"/>
    <property type="evidence" value="ECO:0007669"/>
    <property type="project" value="InterPro"/>
</dbReference>
<proteinExistence type="predicted"/>
<dbReference type="InterPro" id="IPR008271">
    <property type="entry name" value="Ser/Thr_kinase_AS"/>
</dbReference>
<dbReference type="InterPro" id="IPR000719">
    <property type="entry name" value="Prot_kinase_dom"/>
</dbReference>
<protein>
    <submittedName>
        <fullName evidence="3">Kinase-like protein</fullName>
    </submittedName>
</protein>
<dbReference type="PROSITE" id="PS00108">
    <property type="entry name" value="PROTEIN_KINASE_ST"/>
    <property type="match status" value="1"/>
</dbReference>
<keyword evidence="3" id="KW-0808">Transferase</keyword>
<gene>
    <name evidence="3" type="ORF">P280DRAFT_437066</name>
</gene>
<feature type="region of interest" description="Disordered" evidence="1">
    <location>
        <begin position="365"/>
        <end position="392"/>
    </location>
</feature>
<dbReference type="CDD" id="cd00180">
    <property type="entry name" value="PKc"/>
    <property type="match status" value="1"/>
</dbReference>
<dbReference type="PANTHER" id="PTHR44167">
    <property type="entry name" value="OVARIAN-SPECIFIC SERINE/THREONINE-PROTEIN KINASE LOK-RELATED"/>
    <property type="match status" value="1"/>
</dbReference>
<feature type="domain" description="Protein kinase" evidence="2">
    <location>
        <begin position="49"/>
        <end position="333"/>
    </location>
</feature>
<name>A0A6A6RJC6_9PLEO</name>
<dbReference type="SMART" id="SM00220">
    <property type="entry name" value="S_TKc"/>
    <property type="match status" value="1"/>
</dbReference>
<dbReference type="EMBL" id="MU006807">
    <property type="protein sequence ID" value="KAF2635382.1"/>
    <property type="molecule type" value="Genomic_DNA"/>
</dbReference>
<dbReference type="PROSITE" id="PS50011">
    <property type="entry name" value="PROTEIN_KINASE_DOM"/>
    <property type="match status" value="1"/>
</dbReference>
<reference evidence="3" key="1">
    <citation type="journal article" date="2020" name="Stud. Mycol.">
        <title>101 Dothideomycetes genomes: a test case for predicting lifestyles and emergence of pathogens.</title>
        <authorList>
            <person name="Haridas S."/>
            <person name="Albert R."/>
            <person name="Binder M."/>
            <person name="Bloem J."/>
            <person name="Labutti K."/>
            <person name="Salamov A."/>
            <person name="Andreopoulos B."/>
            <person name="Baker S."/>
            <person name="Barry K."/>
            <person name="Bills G."/>
            <person name="Bluhm B."/>
            <person name="Cannon C."/>
            <person name="Castanera R."/>
            <person name="Culley D."/>
            <person name="Daum C."/>
            <person name="Ezra D."/>
            <person name="Gonzalez J."/>
            <person name="Henrissat B."/>
            <person name="Kuo A."/>
            <person name="Liang C."/>
            <person name="Lipzen A."/>
            <person name="Lutzoni F."/>
            <person name="Magnuson J."/>
            <person name="Mondo S."/>
            <person name="Nolan M."/>
            <person name="Ohm R."/>
            <person name="Pangilinan J."/>
            <person name="Park H.-J."/>
            <person name="Ramirez L."/>
            <person name="Alfaro M."/>
            <person name="Sun H."/>
            <person name="Tritt A."/>
            <person name="Yoshinaga Y."/>
            <person name="Zwiers L.-H."/>
            <person name="Turgeon B."/>
            <person name="Goodwin S."/>
            <person name="Spatafora J."/>
            <person name="Crous P."/>
            <person name="Grigoriev I."/>
        </authorList>
    </citation>
    <scope>NUCLEOTIDE SEQUENCE</scope>
    <source>
        <strain evidence="3">CBS 473.64</strain>
    </source>
</reference>
<dbReference type="Gene3D" id="1.10.510.10">
    <property type="entry name" value="Transferase(Phosphotransferase) domain 1"/>
    <property type="match status" value="1"/>
</dbReference>
<dbReference type="InterPro" id="IPR011009">
    <property type="entry name" value="Kinase-like_dom_sf"/>
</dbReference>